<dbReference type="Proteomes" id="UP000000227">
    <property type="component" value="Segment"/>
</dbReference>
<accession>A4PE58</accession>
<dbReference type="GeneID" id="5247134"/>
<dbReference type="RefSeq" id="YP_001165285.1">
    <property type="nucleotide sequence ID" value="NC_009382.1"/>
</dbReference>
<feature type="region of interest" description="Disordered" evidence="1">
    <location>
        <begin position="37"/>
        <end position="67"/>
    </location>
</feature>
<reference evidence="3" key="1">
    <citation type="journal article" date="2008" name="J. Bacteriol.">
        <title>Genomic characterization of Ralstonia solanacearum phage phiRSA1 and its related prophage (phiRSX) in strain GMI1000.</title>
        <authorList>
            <person name="Fujiwara A."/>
            <person name="Kawasaki T."/>
            <person name="Usami S."/>
            <person name="Fujie M."/>
            <person name="Yamada T."/>
        </authorList>
    </citation>
    <scope>NUCLEOTIDE SEQUENCE</scope>
</reference>
<name>A4PE58_9CAUD</name>
<evidence type="ECO:0000313" key="2">
    <source>
        <dbReference type="EMBL" id="BAF52413.1"/>
    </source>
</evidence>
<evidence type="ECO:0000256" key="1">
    <source>
        <dbReference type="SAM" id="MobiDB-lite"/>
    </source>
</evidence>
<sequence length="143" mass="15824">MLVNPLDSQAYHHDHRRRLAGTLSKWCSLSRAGESAARRTGRAEGARGGGRSNAIQHGSPVHCPSHGGRWRRPIPPCLVTSLHRRPCIPIRRRCATTASPSDLMTTSSPFLSRWPTLLVSNLRRSLVVFCSRKQRSCAPVTPL</sequence>
<proteinExistence type="predicted"/>
<dbReference type="EMBL" id="AB276040">
    <property type="protein sequence ID" value="BAF52413.1"/>
    <property type="molecule type" value="Genomic_DNA"/>
</dbReference>
<dbReference type="KEGG" id="vg:5247134"/>
<evidence type="ECO:0000313" key="3">
    <source>
        <dbReference type="Proteomes" id="UP000000227"/>
    </source>
</evidence>
<organism evidence="2 3">
    <name type="scientific">Ralstonia phage RSA1</name>
    <dbReference type="NCBI Taxonomy" id="2993856"/>
    <lineage>
        <taxon>Viruses</taxon>
        <taxon>Duplodnaviria</taxon>
        <taxon>Heunggongvirae</taxon>
        <taxon>Uroviricota</taxon>
        <taxon>Caudoviricetes</taxon>
        <taxon>Peduoviridae</taxon>
        <taxon>Aresaunavirus</taxon>
        <taxon>Aresaunavirus RSA1</taxon>
    </lineage>
</organism>
<protein>
    <submittedName>
        <fullName evidence="2">Uncharacterized protein</fullName>
    </submittedName>
</protein>
<keyword evidence="3" id="KW-1185">Reference proteome</keyword>